<dbReference type="Gene3D" id="1.10.3720.10">
    <property type="entry name" value="MetI-like"/>
    <property type="match status" value="1"/>
</dbReference>
<dbReference type="GO" id="GO:0055085">
    <property type="term" value="P:transmembrane transport"/>
    <property type="evidence" value="ECO:0007669"/>
    <property type="project" value="InterPro"/>
</dbReference>
<dbReference type="Pfam" id="PF00528">
    <property type="entry name" value="BPD_transp_1"/>
    <property type="match status" value="1"/>
</dbReference>
<dbReference type="SUPFAM" id="SSF161098">
    <property type="entry name" value="MetI-like"/>
    <property type="match status" value="1"/>
</dbReference>
<accession>A0A382SVW2</accession>
<protein>
    <recommendedName>
        <fullName evidence="8">ABC transmembrane type-1 domain-containing protein</fullName>
    </recommendedName>
</protein>
<reference evidence="9" key="1">
    <citation type="submission" date="2018-05" db="EMBL/GenBank/DDBJ databases">
        <authorList>
            <person name="Lanie J.A."/>
            <person name="Ng W.-L."/>
            <person name="Kazmierczak K.M."/>
            <person name="Andrzejewski T.M."/>
            <person name="Davidsen T.M."/>
            <person name="Wayne K.J."/>
            <person name="Tettelin H."/>
            <person name="Glass J.I."/>
            <person name="Rusch D."/>
            <person name="Podicherti R."/>
            <person name="Tsui H.-C.T."/>
            <person name="Winkler M.E."/>
        </authorList>
    </citation>
    <scope>NUCLEOTIDE SEQUENCE</scope>
</reference>
<name>A0A382SVW2_9ZZZZ</name>
<comment type="subcellular location">
    <subcellularLocation>
        <location evidence="1">Cell membrane</location>
        <topology evidence="1">Multi-pass membrane protein</topology>
    </subcellularLocation>
</comment>
<keyword evidence="5 7" id="KW-1133">Transmembrane helix</keyword>
<feature type="domain" description="ABC transmembrane type-1" evidence="8">
    <location>
        <begin position="79"/>
        <end position="262"/>
    </location>
</feature>
<evidence type="ECO:0000256" key="4">
    <source>
        <dbReference type="ARBA" id="ARBA00022692"/>
    </source>
</evidence>
<keyword evidence="6 7" id="KW-0472">Membrane</keyword>
<dbReference type="InterPro" id="IPR051393">
    <property type="entry name" value="ABC_transporter_permease"/>
</dbReference>
<dbReference type="AlphaFoldDB" id="A0A382SVW2"/>
<evidence type="ECO:0000256" key="3">
    <source>
        <dbReference type="ARBA" id="ARBA00022475"/>
    </source>
</evidence>
<evidence type="ECO:0000259" key="8">
    <source>
        <dbReference type="PROSITE" id="PS50928"/>
    </source>
</evidence>
<dbReference type="PANTHER" id="PTHR30193">
    <property type="entry name" value="ABC TRANSPORTER PERMEASE PROTEIN"/>
    <property type="match status" value="1"/>
</dbReference>
<keyword evidence="2" id="KW-0813">Transport</keyword>
<keyword evidence="3" id="KW-1003">Cell membrane</keyword>
<feature type="transmembrane region" description="Helical" evidence="7">
    <location>
        <begin position="225"/>
        <end position="247"/>
    </location>
</feature>
<dbReference type="InterPro" id="IPR000515">
    <property type="entry name" value="MetI-like"/>
</dbReference>
<feature type="transmembrane region" description="Helical" evidence="7">
    <location>
        <begin position="113"/>
        <end position="137"/>
    </location>
</feature>
<dbReference type="EMBL" id="UINC01131784">
    <property type="protein sequence ID" value="SVD13702.1"/>
    <property type="molecule type" value="Genomic_DNA"/>
</dbReference>
<dbReference type="GO" id="GO:0005886">
    <property type="term" value="C:plasma membrane"/>
    <property type="evidence" value="ECO:0007669"/>
    <property type="project" value="UniProtKB-SubCell"/>
</dbReference>
<keyword evidence="4 7" id="KW-0812">Transmembrane</keyword>
<evidence type="ECO:0000313" key="9">
    <source>
        <dbReference type="EMBL" id="SVD13702.1"/>
    </source>
</evidence>
<dbReference type="InterPro" id="IPR035906">
    <property type="entry name" value="MetI-like_sf"/>
</dbReference>
<gene>
    <name evidence="9" type="ORF">METZ01_LOCUS366556</name>
</gene>
<sequence length="262" mass="28916">MDKPNSHSNSFSLSNDRISVIFLLVPALIFCTVFIFFPAVWAIIGSFYSFGLTSLNDWKWVGFGNYVKAAQDEFFWIALKNNFIIVFASIVLQVGVGTILAAILDRGIPYGKVIFRTIIFTPMVISSVAVSLIWLIIYDPNVGILNAIIKSIGLSPPMRGWLGDPNISIWMVMIVAGWQYTGFMMVLILAGLQGISKEVYDAAEIDGATGVSAFWYITLPMIRNILIIAILITTIGAFKVFEFIYILTQGGPSNATQVLGTY</sequence>
<feature type="non-terminal residue" evidence="9">
    <location>
        <position position="262"/>
    </location>
</feature>
<evidence type="ECO:0000256" key="7">
    <source>
        <dbReference type="SAM" id="Phobius"/>
    </source>
</evidence>
<organism evidence="9">
    <name type="scientific">marine metagenome</name>
    <dbReference type="NCBI Taxonomy" id="408172"/>
    <lineage>
        <taxon>unclassified sequences</taxon>
        <taxon>metagenomes</taxon>
        <taxon>ecological metagenomes</taxon>
    </lineage>
</organism>
<evidence type="ECO:0000256" key="5">
    <source>
        <dbReference type="ARBA" id="ARBA00022989"/>
    </source>
</evidence>
<dbReference type="PANTHER" id="PTHR30193:SF37">
    <property type="entry name" value="INNER MEMBRANE ABC TRANSPORTER PERMEASE PROTEIN YCJO"/>
    <property type="match status" value="1"/>
</dbReference>
<evidence type="ECO:0000256" key="2">
    <source>
        <dbReference type="ARBA" id="ARBA00022448"/>
    </source>
</evidence>
<dbReference type="PROSITE" id="PS50928">
    <property type="entry name" value="ABC_TM1"/>
    <property type="match status" value="1"/>
</dbReference>
<evidence type="ECO:0000256" key="6">
    <source>
        <dbReference type="ARBA" id="ARBA00023136"/>
    </source>
</evidence>
<proteinExistence type="predicted"/>
<feature type="transmembrane region" description="Helical" evidence="7">
    <location>
        <begin position="20"/>
        <end position="44"/>
    </location>
</feature>
<evidence type="ECO:0000256" key="1">
    <source>
        <dbReference type="ARBA" id="ARBA00004651"/>
    </source>
</evidence>
<dbReference type="CDD" id="cd06261">
    <property type="entry name" value="TM_PBP2"/>
    <property type="match status" value="1"/>
</dbReference>
<feature type="transmembrane region" description="Helical" evidence="7">
    <location>
        <begin position="83"/>
        <end position="104"/>
    </location>
</feature>
<feature type="transmembrane region" description="Helical" evidence="7">
    <location>
        <begin position="167"/>
        <end position="190"/>
    </location>
</feature>